<accession>A0ABD5VHH8</accession>
<sequence>MTRRLVPVLVVALVVLAGCTAPSTPASDTEATGNGTTTGSIGTTTDDATAGNATGPLERGPTPPGVAANATGGGVVANASALLAAHERVLRADGFRATRSSKEAYGDGPMRNSTAVVVAGPNLTRYRSQETVDRENGTVTYDVWQNETTAFLRTTADGNTSYQRVDRRVDGSELTHPRSLEGVLEDDDLQFSVANVTTRDGRRVFTLTATASAGNESADATNGTYTARIVVDERGVVSAYRVRQNATGRDVTHEWTLESLGATPTRPGWVANATERTRRNERVDANRTVATEAVSGWR</sequence>
<evidence type="ECO:0000256" key="1">
    <source>
        <dbReference type="SAM" id="MobiDB-lite"/>
    </source>
</evidence>
<keyword evidence="3" id="KW-1185">Reference proteome</keyword>
<evidence type="ECO:0000313" key="3">
    <source>
        <dbReference type="Proteomes" id="UP001596395"/>
    </source>
</evidence>
<dbReference type="RefSeq" id="WP_336350886.1">
    <property type="nucleotide sequence ID" value="NZ_JAZAQL010000002.1"/>
</dbReference>
<dbReference type="PROSITE" id="PS51257">
    <property type="entry name" value="PROKAR_LIPOPROTEIN"/>
    <property type="match status" value="1"/>
</dbReference>
<dbReference type="EMBL" id="JBHSXN010000002">
    <property type="protein sequence ID" value="MFC6953938.1"/>
    <property type="molecule type" value="Genomic_DNA"/>
</dbReference>
<comment type="caution">
    <text evidence="2">The sequence shown here is derived from an EMBL/GenBank/DDBJ whole genome shotgun (WGS) entry which is preliminary data.</text>
</comment>
<reference evidence="2 3" key="1">
    <citation type="journal article" date="2019" name="Int. J. Syst. Evol. Microbiol.">
        <title>The Global Catalogue of Microorganisms (GCM) 10K type strain sequencing project: providing services to taxonomists for standard genome sequencing and annotation.</title>
        <authorList>
            <consortium name="The Broad Institute Genomics Platform"/>
            <consortium name="The Broad Institute Genome Sequencing Center for Infectious Disease"/>
            <person name="Wu L."/>
            <person name="Ma J."/>
        </authorList>
    </citation>
    <scope>NUCLEOTIDE SEQUENCE [LARGE SCALE GENOMIC DNA]</scope>
    <source>
        <strain evidence="2 3">GX26</strain>
    </source>
</reference>
<protein>
    <recommendedName>
        <fullName evidence="4">Outer membrane lipoprotein-sorting protein</fullName>
    </recommendedName>
</protein>
<feature type="compositionally biased region" description="Polar residues" evidence="1">
    <location>
        <begin position="21"/>
        <end position="30"/>
    </location>
</feature>
<evidence type="ECO:0000313" key="2">
    <source>
        <dbReference type="EMBL" id="MFC6953938.1"/>
    </source>
</evidence>
<proteinExistence type="predicted"/>
<name>A0ABD5VHH8_9EURY</name>
<organism evidence="2 3">
    <name type="scientific">Halorubellus litoreus</name>
    <dbReference type="NCBI Taxonomy" id="755308"/>
    <lineage>
        <taxon>Archaea</taxon>
        <taxon>Methanobacteriati</taxon>
        <taxon>Methanobacteriota</taxon>
        <taxon>Stenosarchaea group</taxon>
        <taxon>Halobacteria</taxon>
        <taxon>Halobacteriales</taxon>
        <taxon>Halorubellaceae</taxon>
        <taxon>Halorubellus</taxon>
    </lineage>
</organism>
<evidence type="ECO:0008006" key="4">
    <source>
        <dbReference type="Google" id="ProtNLM"/>
    </source>
</evidence>
<dbReference type="Proteomes" id="UP001596395">
    <property type="component" value="Unassembled WGS sequence"/>
</dbReference>
<feature type="region of interest" description="Disordered" evidence="1">
    <location>
        <begin position="21"/>
        <end position="70"/>
    </location>
</feature>
<feature type="compositionally biased region" description="Low complexity" evidence="1">
    <location>
        <begin position="31"/>
        <end position="55"/>
    </location>
</feature>
<dbReference type="AlphaFoldDB" id="A0ABD5VHH8"/>
<gene>
    <name evidence="2" type="ORF">ACFQGB_13790</name>
</gene>